<dbReference type="SMART" id="SM00448">
    <property type="entry name" value="REC"/>
    <property type="match status" value="1"/>
</dbReference>
<dbReference type="RefSeq" id="WP_143234275.1">
    <property type="nucleotide sequence ID" value="NZ_VJWL01000001.1"/>
</dbReference>
<dbReference type="PRINTS" id="PR00038">
    <property type="entry name" value="HTHLUXR"/>
</dbReference>
<dbReference type="InterPro" id="IPR039420">
    <property type="entry name" value="WalR-like"/>
</dbReference>
<dbReference type="InterPro" id="IPR016032">
    <property type="entry name" value="Sig_transdc_resp-reg_C-effctor"/>
</dbReference>
<feature type="domain" description="HTH luxR-type" evidence="6">
    <location>
        <begin position="141"/>
        <end position="206"/>
    </location>
</feature>
<organism evidence="8 9">
    <name type="scientific">Aliidiomarina halalkaliphila</name>
    <dbReference type="NCBI Taxonomy" id="2593535"/>
    <lineage>
        <taxon>Bacteria</taxon>
        <taxon>Pseudomonadati</taxon>
        <taxon>Pseudomonadota</taxon>
        <taxon>Gammaproteobacteria</taxon>
        <taxon>Alteromonadales</taxon>
        <taxon>Idiomarinaceae</taxon>
        <taxon>Aliidiomarina</taxon>
    </lineage>
</organism>
<dbReference type="CDD" id="cd17535">
    <property type="entry name" value="REC_NarL-like"/>
    <property type="match status" value="1"/>
</dbReference>
<evidence type="ECO:0000256" key="1">
    <source>
        <dbReference type="ARBA" id="ARBA00022553"/>
    </source>
</evidence>
<dbReference type="GO" id="GO:0003677">
    <property type="term" value="F:DNA binding"/>
    <property type="evidence" value="ECO:0007669"/>
    <property type="project" value="UniProtKB-KW"/>
</dbReference>
<evidence type="ECO:0000259" key="6">
    <source>
        <dbReference type="PROSITE" id="PS50043"/>
    </source>
</evidence>
<dbReference type="PROSITE" id="PS50110">
    <property type="entry name" value="RESPONSE_REGULATORY"/>
    <property type="match status" value="1"/>
</dbReference>
<reference evidence="8 9" key="1">
    <citation type="submission" date="2019-07" db="EMBL/GenBank/DDBJ databases">
        <authorList>
            <person name="Yang M."/>
            <person name="Zhao D."/>
            <person name="Xiang H."/>
        </authorList>
    </citation>
    <scope>NUCLEOTIDE SEQUENCE [LARGE SCALE GENOMIC DNA]</scope>
    <source>
        <strain evidence="8 9">IM1326</strain>
    </source>
</reference>
<dbReference type="SUPFAM" id="SSF52172">
    <property type="entry name" value="CheY-like"/>
    <property type="match status" value="1"/>
</dbReference>
<gene>
    <name evidence="8" type="ORF">FM042_03095</name>
</gene>
<evidence type="ECO:0000256" key="2">
    <source>
        <dbReference type="ARBA" id="ARBA00023015"/>
    </source>
</evidence>
<dbReference type="Pfam" id="PF00196">
    <property type="entry name" value="GerE"/>
    <property type="match status" value="1"/>
</dbReference>
<dbReference type="Proteomes" id="UP000320359">
    <property type="component" value="Unassembled WGS sequence"/>
</dbReference>
<evidence type="ECO:0000256" key="4">
    <source>
        <dbReference type="ARBA" id="ARBA00023163"/>
    </source>
</evidence>
<feature type="modified residue" description="4-aspartylphosphate" evidence="5">
    <location>
        <position position="57"/>
    </location>
</feature>
<dbReference type="GO" id="GO:0006355">
    <property type="term" value="P:regulation of DNA-templated transcription"/>
    <property type="evidence" value="ECO:0007669"/>
    <property type="project" value="InterPro"/>
</dbReference>
<dbReference type="PANTHER" id="PTHR43214">
    <property type="entry name" value="TWO-COMPONENT RESPONSE REGULATOR"/>
    <property type="match status" value="1"/>
</dbReference>
<keyword evidence="9" id="KW-1185">Reference proteome</keyword>
<dbReference type="InterPro" id="IPR011006">
    <property type="entry name" value="CheY-like_superfamily"/>
</dbReference>
<evidence type="ECO:0000259" key="7">
    <source>
        <dbReference type="PROSITE" id="PS50110"/>
    </source>
</evidence>
<keyword evidence="4" id="KW-0804">Transcription</keyword>
<sequence length="209" mass="23823">MSRRITLVIADDHTLMRQGVVRMLDVYDDIEVLAECEDGAELTKAVIRHQPDVILMDIAMPRMNGLVAIEKILLQRPEAKVLVLTMHNELEYMEAFYHSGAAGYLLKDSTGEELYQAICAVYDGRRIFPEELEDALKSGNVTPSLEHLTRREREVFHLVVQGHPTKEIGRLLNMATKTAEHHRGKVLQKFQVTSTAELIRIAVKMKIYQ</sequence>
<dbReference type="Pfam" id="PF00072">
    <property type="entry name" value="Response_reg"/>
    <property type="match status" value="1"/>
</dbReference>
<keyword evidence="1 5" id="KW-0597">Phosphoprotein</keyword>
<keyword evidence="2" id="KW-0805">Transcription regulation</keyword>
<accession>A0A552X499</accession>
<evidence type="ECO:0000313" key="9">
    <source>
        <dbReference type="Proteomes" id="UP000320359"/>
    </source>
</evidence>
<dbReference type="InterPro" id="IPR001789">
    <property type="entry name" value="Sig_transdc_resp-reg_receiver"/>
</dbReference>
<dbReference type="SUPFAM" id="SSF46894">
    <property type="entry name" value="C-terminal effector domain of the bipartite response regulators"/>
    <property type="match status" value="1"/>
</dbReference>
<keyword evidence="3" id="KW-0238">DNA-binding</keyword>
<feature type="domain" description="Response regulatory" evidence="7">
    <location>
        <begin position="6"/>
        <end position="122"/>
    </location>
</feature>
<dbReference type="SMART" id="SM00421">
    <property type="entry name" value="HTH_LUXR"/>
    <property type="match status" value="1"/>
</dbReference>
<name>A0A552X499_9GAMM</name>
<evidence type="ECO:0000256" key="5">
    <source>
        <dbReference type="PROSITE-ProRule" id="PRU00169"/>
    </source>
</evidence>
<protein>
    <submittedName>
        <fullName evidence="8">Response regulator transcription factor</fullName>
    </submittedName>
</protein>
<dbReference type="AlphaFoldDB" id="A0A552X499"/>
<dbReference type="Gene3D" id="3.40.50.2300">
    <property type="match status" value="1"/>
</dbReference>
<dbReference type="CDD" id="cd06170">
    <property type="entry name" value="LuxR_C_like"/>
    <property type="match status" value="1"/>
</dbReference>
<dbReference type="OrthoDB" id="9796655at2"/>
<dbReference type="InterPro" id="IPR000792">
    <property type="entry name" value="Tscrpt_reg_LuxR_C"/>
</dbReference>
<dbReference type="GO" id="GO:0000160">
    <property type="term" value="P:phosphorelay signal transduction system"/>
    <property type="evidence" value="ECO:0007669"/>
    <property type="project" value="InterPro"/>
</dbReference>
<dbReference type="InterPro" id="IPR058245">
    <property type="entry name" value="NreC/VraR/RcsB-like_REC"/>
</dbReference>
<dbReference type="PROSITE" id="PS50043">
    <property type="entry name" value="HTH_LUXR_2"/>
    <property type="match status" value="1"/>
</dbReference>
<dbReference type="PANTHER" id="PTHR43214:SF41">
    <property type="entry name" value="NITRATE_NITRITE RESPONSE REGULATOR PROTEIN NARP"/>
    <property type="match status" value="1"/>
</dbReference>
<comment type="caution">
    <text evidence="8">The sequence shown here is derived from an EMBL/GenBank/DDBJ whole genome shotgun (WGS) entry which is preliminary data.</text>
</comment>
<evidence type="ECO:0000313" key="8">
    <source>
        <dbReference type="EMBL" id="TRW49854.1"/>
    </source>
</evidence>
<proteinExistence type="predicted"/>
<evidence type="ECO:0000256" key="3">
    <source>
        <dbReference type="ARBA" id="ARBA00023125"/>
    </source>
</evidence>
<dbReference type="EMBL" id="VJWL01000001">
    <property type="protein sequence ID" value="TRW49854.1"/>
    <property type="molecule type" value="Genomic_DNA"/>
</dbReference>